<dbReference type="NCBIfam" id="TIGR01764">
    <property type="entry name" value="excise"/>
    <property type="match status" value="1"/>
</dbReference>
<dbReference type="GO" id="GO:0003677">
    <property type="term" value="F:DNA binding"/>
    <property type="evidence" value="ECO:0007669"/>
    <property type="project" value="UniProtKB-KW"/>
</dbReference>
<feature type="domain" description="Helix-turn-helix" evidence="1">
    <location>
        <begin position="4"/>
        <end position="51"/>
    </location>
</feature>
<keyword evidence="2" id="KW-0238">DNA-binding</keyword>
<dbReference type="SUPFAM" id="SSF46955">
    <property type="entry name" value="Putative DNA-binding domain"/>
    <property type="match status" value="1"/>
</dbReference>
<dbReference type="AlphaFoldDB" id="A0A1V2UJG5"/>
<organism evidence="2 3">
    <name type="scientific">Enterococcus mundtii</name>
    <dbReference type="NCBI Taxonomy" id="53346"/>
    <lineage>
        <taxon>Bacteria</taxon>
        <taxon>Bacillati</taxon>
        <taxon>Bacillota</taxon>
        <taxon>Bacilli</taxon>
        <taxon>Lactobacillales</taxon>
        <taxon>Enterococcaceae</taxon>
        <taxon>Enterococcus</taxon>
    </lineage>
</organism>
<proteinExistence type="predicted"/>
<dbReference type="EMBL" id="MSTR01000005">
    <property type="protein sequence ID" value="ONN43555.1"/>
    <property type="molecule type" value="Genomic_DNA"/>
</dbReference>
<evidence type="ECO:0000313" key="3">
    <source>
        <dbReference type="Proteomes" id="UP000189299"/>
    </source>
</evidence>
<gene>
    <name evidence="2" type="ORF">BTN92_06920</name>
</gene>
<evidence type="ECO:0000259" key="1">
    <source>
        <dbReference type="Pfam" id="PF12728"/>
    </source>
</evidence>
<accession>A0A1V2UJG5</accession>
<sequence length="152" mass="17753">MKNYYSVNELAEILGVTTRSVRNYLREGKLQGIKVGGKWNFSEENLSEFLQFSLKNKPSFVGTDQPINSAVVLKFYLQYETLESLHQFRDCMISYHQDVYSNKEDRYFFYNVLDDTCAEFIISGNFNYVQSFGTWFNEAVLKRTDISLTAPK</sequence>
<dbReference type="InterPro" id="IPR041657">
    <property type="entry name" value="HTH_17"/>
</dbReference>
<name>A0A1V2UJG5_ENTMU</name>
<dbReference type="Proteomes" id="UP000189299">
    <property type="component" value="Unassembled WGS sequence"/>
</dbReference>
<dbReference type="InterPro" id="IPR010093">
    <property type="entry name" value="SinI_DNA-bd"/>
</dbReference>
<dbReference type="RefSeq" id="WP_077151510.1">
    <property type="nucleotide sequence ID" value="NZ_CABMMO010000005.1"/>
</dbReference>
<dbReference type="OrthoDB" id="515428at2"/>
<dbReference type="Pfam" id="PF12728">
    <property type="entry name" value="HTH_17"/>
    <property type="match status" value="1"/>
</dbReference>
<comment type="caution">
    <text evidence="2">The sequence shown here is derived from an EMBL/GenBank/DDBJ whole genome shotgun (WGS) entry which is preliminary data.</text>
</comment>
<evidence type="ECO:0000313" key="2">
    <source>
        <dbReference type="EMBL" id="ONN43555.1"/>
    </source>
</evidence>
<dbReference type="Gene3D" id="1.10.1660.10">
    <property type="match status" value="1"/>
</dbReference>
<reference evidence="2 3" key="1">
    <citation type="submission" date="2016-12" db="EMBL/GenBank/DDBJ databases">
        <authorList>
            <person name="Song W.-J."/>
            <person name="Kurnit D.M."/>
        </authorList>
    </citation>
    <scope>NUCLEOTIDE SEQUENCE [LARGE SCALE GENOMIC DNA]</scope>
    <source>
        <strain evidence="2 3">CGB1038-1_S1</strain>
    </source>
</reference>
<dbReference type="STRING" id="53346.A5802_001315"/>
<protein>
    <submittedName>
        <fullName evidence="2">DNA-binding protein</fullName>
    </submittedName>
</protein>
<dbReference type="InterPro" id="IPR009061">
    <property type="entry name" value="DNA-bd_dom_put_sf"/>
</dbReference>